<reference evidence="2 3" key="1">
    <citation type="submission" date="2018-08" db="EMBL/GenBank/DDBJ databases">
        <title>The multiple taxonomic identification of Sphingomonas gilva.</title>
        <authorList>
            <person name="Zhu D."/>
            <person name="Zheng S."/>
        </authorList>
    </citation>
    <scope>NUCLEOTIDE SEQUENCE [LARGE SCALE GENOMIC DNA]</scope>
    <source>
        <strain evidence="2 3">ZDH117</strain>
    </source>
</reference>
<feature type="domain" description="PepSY" evidence="1">
    <location>
        <begin position="69"/>
        <end position="126"/>
    </location>
</feature>
<keyword evidence="3" id="KW-1185">Reference proteome</keyword>
<proteinExistence type="predicted"/>
<evidence type="ECO:0000313" key="2">
    <source>
        <dbReference type="EMBL" id="RHW18224.1"/>
    </source>
</evidence>
<dbReference type="Pfam" id="PF03413">
    <property type="entry name" value="PepSY"/>
    <property type="match status" value="1"/>
</dbReference>
<organism evidence="2 3">
    <name type="scientific">Sphingomonas gilva</name>
    <dbReference type="NCBI Taxonomy" id="2305907"/>
    <lineage>
        <taxon>Bacteria</taxon>
        <taxon>Pseudomonadati</taxon>
        <taxon>Pseudomonadota</taxon>
        <taxon>Alphaproteobacteria</taxon>
        <taxon>Sphingomonadales</taxon>
        <taxon>Sphingomonadaceae</taxon>
        <taxon>Sphingomonas</taxon>
    </lineage>
</organism>
<dbReference type="InterPro" id="IPR025711">
    <property type="entry name" value="PepSY"/>
</dbReference>
<accession>A0A396RNY1</accession>
<dbReference type="Gene3D" id="3.10.450.40">
    <property type="match status" value="1"/>
</dbReference>
<dbReference type="Proteomes" id="UP000266693">
    <property type="component" value="Unassembled WGS sequence"/>
</dbReference>
<protein>
    <recommendedName>
        <fullName evidence="1">PepSY domain-containing protein</fullName>
    </recommendedName>
</protein>
<comment type="caution">
    <text evidence="2">The sequence shown here is derived from an EMBL/GenBank/DDBJ whole genome shotgun (WGS) entry which is preliminary data.</text>
</comment>
<dbReference type="OrthoDB" id="8478748at2"/>
<evidence type="ECO:0000313" key="3">
    <source>
        <dbReference type="Proteomes" id="UP000266693"/>
    </source>
</evidence>
<name>A0A396RNY1_9SPHN</name>
<gene>
    <name evidence="2" type="ORF">D1610_07015</name>
</gene>
<evidence type="ECO:0000259" key="1">
    <source>
        <dbReference type="Pfam" id="PF03413"/>
    </source>
</evidence>
<dbReference type="AlphaFoldDB" id="A0A396RNY1"/>
<sequence>MPAADIVRLRGEHRGREMIKAMCAALMIAIMATSAVPQPAFAQGKRDKKAQKARDHDLARQAVLRGEVLPLARILSIAQRAAPGDVIEVELESKNGQLFYEVELLTRSGVIRKLSLDARTGALLRRRPK</sequence>
<dbReference type="EMBL" id="QWLV01000002">
    <property type="protein sequence ID" value="RHW18224.1"/>
    <property type="molecule type" value="Genomic_DNA"/>
</dbReference>